<reference evidence="1" key="1">
    <citation type="submission" date="2018-05" db="EMBL/GenBank/DDBJ databases">
        <authorList>
            <person name="Lanie J.A."/>
            <person name="Ng W.-L."/>
            <person name="Kazmierczak K.M."/>
            <person name="Andrzejewski T.M."/>
            <person name="Davidsen T.M."/>
            <person name="Wayne K.J."/>
            <person name="Tettelin H."/>
            <person name="Glass J.I."/>
            <person name="Rusch D."/>
            <person name="Podicherti R."/>
            <person name="Tsui H.-C.T."/>
            <person name="Winkler M.E."/>
        </authorList>
    </citation>
    <scope>NUCLEOTIDE SEQUENCE</scope>
</reference>
<dbReference type="EMBL" id="UINC01137672">
    <property type="protein sequence ID" value="SVD23155.1"/>
    <property type="molecule type" value="Genomic_DNA"/>
</dbReference>
<organism evidence="1">
    <name type="scientific">marine metagenome</name>
    <dbReference type="NCBI Taxonomy" id="408172"/>
    <lineage>
        <taxon>unclassified sequences</taxon>
        <taxon>metagenomes</taxon>
        <taxon>ecological metagenomes</taxon>
    </lineage>
</organism>
<feature type="non-terminal residue" evidence="1">
    <location>
        <position position="1"/>
    </location>
</feature>
<protein>
    <submittedName>
        <fullName evidence="1">Uncharacterized protein</fullName>
    </submittedName>
</protein>
<sequence>YRILDDIIKNQNKFCGLISEFHSVDLHKTRIIKFIKELNMNLVHIHGQNIGNKSYIDKDGDPTQIEMTFSVSKNNIDDEPELPHSLDQPADRRYKEVNLIFET</sequence>
<name>A0A382TMZ3_9ZZZZ</name>
<gene>
    <name evidence="1" type="ORF">METZ01_LOCUS376009</name>
</gene>
<accession>A0A382TMZ3</accession>
<evidence type="ECO:0000313" key="1">
    <source>
        <dbReference type="EMBL" id="SVD23155.1"/>
    </source>
</evidence>
<dbReference type="AlphaFoldDB" id="A0A382TMZ3"/>
<proteinExistence type="predicted"/>